<name>A0ABP9N3K3_9GAMM</name>
<evidence type="ECO:0000256" key="2">
    <source>
        <dbReference type="ARBA" id="ARBA00022801"/>
    </source>
</evidence>
<sequence length="149" mass="17782">MKYKKPESVLVVIFCPYTERCLMLQRQDDVHFWQSVTGSLEEGEIPKQTALREVKEETGIDILLMEYRLIDADKMVEFEIFPQFRHRYAPDVTLNKEHWFYLPLPHEITPQLTEHLAYQWLPFDKAKALTPSWNNRQAIELVKQLNFSN</sequence>
<dbReference type="InterPro" id="IPR015797">
    <property type="entry name" value="NUDIX_hydrolase-like_dom_sf"/>
</dbReference>
<organism evidence="4 5">
    <name type="scientific">Orbus sasakiae</name>
    <dbReference type="NCBI Taxonomy" id="1078475"/>
    <lineage>
        <taxon>Bacteria</taxon>
        <taxon>Pseudomonadati</taxon>
        <taxon>Pseudomonadota</taxon>
        <taxon>Gammaproteobacteria</taxon>
        <taxon>Orbales</taxon>
        <taxon>Orbaceae</taxon>
        <taxon>Orbus</taxon>
    </lineage>
</organism>
<comment type="cofactor">
    <cofactor evidence="1">
        <name>Mg(2+)</name>
        <dbReference type="ChEBI" id="CHEBI:18420"/>
    </cofactor>
</comment>
<proteinExistence type="predicted"/>
<dbReference type="EMBL" id="BAABHY010000001">
    <property type="protein sequence ID" value="GAA5106692.1"/>
    <property type="molecule type" value="Genomic_DNA"/>
</dbReference>
<dbReference type="PROSITE" id="PS51462">
    <property type="entry name" value="NUDIX"/>
    <property type="match status" value="1"/>
</dbReference>
<gene>
    <name evidence="4" type="primary">nudB</name>
    <name evidence="4" type="ORF">GCM10023211_06810</name>
</gene>
<dbReference type="PRINTS" id="PR01404">
    <property type="entry name" value="NPPPHYDRLASE"/>
</dbReference>
<feature type="domain" description="Nudix hydrolase" evidence="3">
    <location>
        <begin position="4"/>
        <end position="143"/>
    </location>
</feature>
<dbReference type="PANTHER" id="PTHR21340:SF0">
    <property type="entry name" value="BIS(5'-NUCLEOSYL)-TETRAPHOSPHATASE [ASYMMETRICAL]"/>
    <property type="match status" value="1"/>
</dbReference>
<dbReference type="SUPFAM" id="SSF55811">
    <property type="entry name" value="Nudix"/>
    <property type="match status" value="1"/>
</dbReference>
<accession>A0ABP9N3K3</accession>
<keyword evidence="2" id="KW-0378">Hydrolase</keyword>
<dbReference type="PROSITE" id="PS00893">
    <property type="entry name" value="NUDIX_BOX"/>
    <property type="match status" value="1"/>
</dbReference>
<protein>
    <submittedName>
        <fullName evidence="4">Dihydroneopterin triphosphate diphosphatase</fullName>
    </submittedName>
</protein>
<dbReference type="Gene3D" id="3.90.79.10">
    <property type="entry name" value="Nucleoside Triphosphate Pyrophosphohydrolase"/>
    <property type="match status" value="1"/>
</dbReference>
<dbReference type="CDD" id="cd04664">
    <property type="entry name" value="NUDIX_DHNTPase_like"/>
    <property type="match status" value="1"/>
</dbReference>
<dbReference type="Pfam" id="PF00293">
    <property type="entry name" value="NUDIX"/>
    <property type="match status" value="1"/>
</dbReference>
<dbReference type="NCBIfam" id="NF006961">
    <property type="entry name" value="PRK09438.1"/>
    <property type="match status" value="1"/>
</dbReference>
<dbReference type="RefSeq" id="WP_345488826.1">
    <property type="nucleotide sequence ID" value="NZ_BAABHY010000001.1"/>
</dbReference>
<comment type="caution">
    <text evidence="4">The sequence shown here is derived from an EMBL/GenBank/DDBJ whole genome shotgun (WGS) entry which is preliminary data.</text>
</comment>
<dbReference type="InterPro" id="IPR000086">
    <property type="entry name" value="NUDIX_hydrolase_dom"/>
</dbReference>
<dbReference type="InterPro" id="IPR003564">
    <property type="entry name" value="DHNTPase"/>
</dbReference>
<dbReference type="Proteomes" id="UP001500171">
    <property type="component" value="Unassembled WGS sequence"/>
</dbReference>
<dbReference type="PANTHER" id="PTHR21340">
    <property type="entry name" value="DIADENOSINE 5,5-P1,P4-TETRAPHOSPHATE PYROPHOSPHOHYDROLASE MUTT"/>
    <property type="match status" value="1"/>
</dbReference>
<evidence type="ECO:0000313" key="5">
    <source>
        <dbReference type="Proteomes" id="UP001500171"/>
    </source>
</evidence>
<dbReference type="InterPro" id="IPR020084">
    <property type="entry name" value="NUDIX_hydrolase_CS"/>
</dbReference>
<evidence type="ECO:0000256" key="1">
    <source>
        <dbReference type="ARBA" id="ARBA00001946"/>
    </source>
</evidence>
<dbReference type="InterPro" id="IPR051325">
    <property type="entry name" value="Nudix_hydrolase_domain"/>
</dbReference>
<reference evidence="5" key="1">
    <citation type="journal article" date="2019" name="Int. J. Syst. Evol. Microbiol.">
        <title>The Global Catalogue of Microorganisms (GCM) 10K type strain sequencing project: providing services to taxonomists for standard genome sequencing and annotation.</title>
        <authorList>
            <consortium name="The Broad Institute Genomics Platform"/>
            <consortium name="The Broad Institute Genome Sequencing Center for Infectious Disease"/>
            <person name="Wu L."/>
            <person name="Ma J."/>
        </authorList>
    </citation>
    <scope>NUCLEOTIDE SEQUENCE [LARGE SCALE GENOMIC DNA]</scope>
    <source>
        <strain evidence="5">JCM 18050</strain>
    </source>
</reference>
<evidence type="ECO:0000313" key="4">
    <source>
        <dbReference type="EMBL" id="GAA5106692.1"/>
    </source>
</evidence>
<evidence type="ECO:0000259" key="3">
    <source>
        <dbReference type="PROSITE" id="PS51462"/>
    </source>
</evidence>
<keyword evidence="5" id="KW-1185">Reference proteome</keyword>